<dbReference type="InterPro" id="IPR013320">
    <property type="entry name" value="ConA-like_dom_sf"/>
</dbReference>
<sequence length="356" mass="39429">MTLFKPTTFVLAILGSVGINATATAANLAEQQAQYKARLTQPLDPSKAPSQNFDLSKMKINLPVPDHKPARKGKVMEIEIEQLNDPIHPYTNHFWFYTNPQDGAMVMASPNTAPTTKNSSNARSELRVMLRKGTAEMHPRHAANNFVIAAHSTPEKFGAIGGELSATLAVDWVSTSGDDSKFPAHSVVVGQIHGPSKTEPLKIYYRKMPNHEYGSLFWNYEIYPQDIDQRKDIPIAIWGDPSLTKDSADPVNGIKLGELFSYDVTIKNNIMTLTFVKHPGTSAAQTKIFKTDLSKPYPGEPLDQGYKDAWMYFKAGAYNQCNQGTKHPTWGTGCSNNGIEAGDYTQVSFYQLNLNQ</sequence>
<dbReference type="Pfam" id="PF08787">
    <property type="entry name" value="Alginate_lyase2"/>
    <property type="match status" value="1"/>
</dbReference>
<protein>
    <submittedName>
        <fullName evidence="3">Polysaccharide lyase family 7 protein</fullName>
    </submittedName>
</protein>
<dbReference type="SUPFAM" id="SSF49899">
    <property type="entry name" value="Concanavalin A-like lectins/glucanases"/>
    <property type="match status" value="1"/>
</dbReference>
<evidence type="ECO:0000313" key="4">
    <source>
        <dbReference type="Proteomes" id="UP000811844"/>
    </source>
</evidence>
<dbReference type="EMBL" id="JAAIKR010000013">
    <property type="protein sequence ID" value="MBR9728913.1"/>
    <property type="molecule type" value="Genomic_DNA"/>
</dbReference>
<accession>A0ABS5I504</accession>
<comment type="caution">
    <text evidence="3">The sequence shown here is derived from an EMBL/GenBank/DDBJ whole genome shotgun (WGS) entry which is preliminary data.</text>
</comment>
<dbReference type="InterPro" id="IPR014895">
    <property type="entry name" value="Alginate_lyase_2"/>
</dbReference>
<reference evidence="3 4" key="1">
    <citation type="submission" date="2020-02" db="EMBL/GenBank/DDBJ databases">
        <title>Shewanella WXL01 sp. nov., a marine bacterium isolated from green algae in Luhuitou Fringing Reef (Northern South China Sea).</title>
        <authorList>
            <person name="Wang X."/>
        </authorList>
    </citation>
    <scope>NUCLEOTIDE SEQUENCE [LARGE SCALE GENOMIC DNA]</scope>
    <source>
        <strain evidence="3 4">MCCC 1A01895</strain>
    </source>
</reference>
<evidence type="ECO:0000259" key="2">
    <source>
        <dbReference type="Pfam" id="PF08787"/>
    </source>
</evidence>
<keyword evidence="3" id="KW-0456">Lyase</keyword>
<proteinExistence type="predicted"/>
<feature type="chain" id="PRO_5046744851" evidence="1">
    <location>
        <begin position="26"/>
        <end position="356"/>
    </location>
</feature>
<name>A0ABS5I504_9GAMM</name>
<evidence type="ECO:0000313" key="3">
    <source>
        <dbReference type="EMBL" id="MBR9728913.1"/>
    </source>
</evidence>
<dbReference type="Gene3D" id="2.60.120.200">
    <property type="match status" value="1"/>
</dbReference>
<gene>
    <name evidence="3" type="ORF">G3R48_13090</name>
</gene>
<dbReference type="Proteomes" id="UP000811844">
    <property type="component" value="Unassembled WGS sequence"/>
</dbReference>
<dbReference type="GO" id="GO:0016829">
    <property type="term" value="F:lyase activity"/>
    <property type="evidence" value="ECO:0007669"/>
    <property type="project" value="UniProtKB-KW"/>
</dbReference>
<feature type="signal peptide" evidence="1">
    <location>
        <begin position="1"/>
        <end position="25"/>
    </location>
</feature>
<evidence type="ECO:0000256" key="1">
    <source>
        <dbReference type="SAM" id="SignalP"/>
    </source>
</evidence>
<dbReference type="RefSeq" id="WP_153665391.1">
    <property type="nucleotide sequence ID" value="NZ_JAAIKR010000013.1"/>
</dbReference>
<keyword evidence="4" id="KW-1185">Reference proteome</keyword>
<keyword evidence="1" id="KW-0732">Signal</keyword>
<feature type="domain" description="Alginate lyase 2" evidence="2">
    <location>
        <begin position="53"/>
        <end position="355"/>
    </location>
</feature>
<organism evidence="3 4">
    <name type="scientific">Shewanella intestini</name>
    <dbReference type="NCBI Taxonomy" id="2017544"/>
    <lineage>
        <taxon>Bacteria</taxon>
        <taxon>Pseudomonadati</taxon>
        <taxon>Pseudomonadota</taxon>
        <taxon>Gammaproteobacteria</taxon>
        <taxon>Alteromonadales</taxon>
        <taxon>Shewanellaceae</taxon>
        <taxon>Shewanella</taxon>
    </lineage>
</organism>